<evidence type="ECO:0000256" key="2">
    <source>
        <dbReference type="ARBA" id="ARBA00004170"/>
    </source>
</evidence>
<gene>
    <name evidence="10" type="ordered locus">Plut_1071</name>
</gene>
<evidence type="ECO:0000313" key="10">
    <source>
        <dbReference type="EMBL" id="ABB23933.1"/>
    </source>
</evidence>
<keyword evidence="4" id="KW-0813">Transport</keyword>
<reference evidence="11" key="1">
    <citation type="submission" date="2005-08" db="EMBL/GenBank/DDBJ databases">
        <title>Complete sequence of Pelodictyon luteolum DSM 273.</title>
        <authorList>
            <consortium name="US DOE Joint Genome Institute"/>
            <person name="Copeland A."/>
            <person name="Lucas S."/>
            <person name="Lapidus A."/>
            <person name="Barry K."/>
            <person name="Detter J.C."/>
            <person name="Glavina T."/>
            <person name="Hammon N."/>
            <person name="Israni S."/>
            <person name="Pitluck S."/>
            <person name="Bryant D."/>
            <person name="Schmutz J."/>
            <person name="Larimer F."/>
            <person name="Land M."/>
            <person name="Kyrpides N."/>
            <person name="Ivanova N."/>
            <person name="Richardson P."/>
        </authorList>
    </citation>
    <scope>NUCLEOTIDE SEQUENCE [LARGE SCALE GENOMIC DNA]</scope>
    <source>
        <strain evidence="11">DSM 273 / BCRC 81028 / 2530</strain>
    </source>
</reference>
<keyword evidence="11" id="KW-1185">Reference proteome</keyword>
<dbReference type="STRING" id="319225.Plut_1071"/>
<comment type="similarity">
    <text evidence="3">Belongs to the ATPase gamma chain family.</text>
</comment>
<sequence length="303" mass="33791">MSETIETLSRKIERAGMLRSVVRTMKTLAASSIRQYEDAVRSLEDYYDTVELGLAVSLSREPKRAVGRPGPLKRVAIVFGSDQGLVGQFNDVLSTKVAGEYQDDAAEPTILAVGERVHARLSEDAAPPEELYLVPSSVGAITGLVSALLARTEAILEEHHGIEVTLFFNSPESGERYRPTQSRILPLDETWKERLRDRRWPSRTIPQLIGEPLDLQRSLLGEYLFVSLFRASAESLASENSSRLAAMQRAEKNIDDILDSLMHRYHRRRQSMIDEELFDVVSGFTALGGAERKEKRGNGGGTY</sequence>
<dbReference type="NCBIfam" id="TIGR03323">
    <property type="entry name" value="alt_F1F0_F1_gam"/>
    <property type="match status" value="1"/>
</dbReference>
<dbReference type="eggNOG" id="COG0224">
    <property type="taxonomic scope" value="Bacteria"/>
</dbReference>
<protein>
    <submittedName>
        <fullName evidence="10">H(+)-transporting ATP synthase, subunit gamma</fullName>
    </submittedName>
</protein>
<keyword evidence="7" id="KW-0472">Membrane</keyword>
<comment type="function">
    <text evidence="1">Produces ATP from ADP in the presence of a proton gradient across the membrane. The gamma chain is believed to be important in regulating ATPase activity and the flow of protons through the CF(0) complex.</text>
</comment>
<evidence type="ECO:0000256" key="7">
    <source>
        <dbReference type="ARBA" id="ARBA00023136"/>
    </source>
</evidence>
<dbReference type="HOGENOM" id="CLU_050669_1_0_10"/>
<keyword evidence="8" id="KW-0139">CF(1)</keyword>
<dbReference type="GO" id="GO:0045259">
    <property type="term" value="C:proton-transporting ATP synthase complex"/>
    <property type="evidence" value="ECO:0007669"/>
    <property type="project" value="UniProtKB-KW"/>
</dbReference>
<dbReference type="InterPro" id="IPR017709">
    <property type="entry name" value="Alt_ATP_synth_F1_gsu"/>
</dbReference>
<evidence type="ECO:0000256" key="8">
    <source>
        <dbReference type="ARBA" id="ARBA00023196"/>
    </source>
</evidence>
<dbReference type="OrthoDB" id="9812769at2"/>
<dbReference type="Pfam" id="PF00231">
    <property type="entry name" value="ATP-synt"/>
    <property type="match status" value="1"/>
</dbReference>
<dbReference type="SUPFAM" id="SSF52943">
    <property type="entry name" value="ATP synthase (F1-ATPase), gamma subunit"/>
    <property type="match status" value="1"/>
</dbReference>
<comment type="subcellular location">
    <subcellularLocation>
        <location evidence="2">Membrane</location>
        <topology evidence="2">Peripheral membrane protein</topology>
    </subcellularLocation>
</comment>
<dbReference type="KEGG" id="plt:Plut_1071"/>
<dbReference type="CDD" id="cd12151">
    <property type="entry name" value="F1-ATPase_gamma"/>
    <property type="match status" value="1"/>
</dbReference>
<evidence type="ECO:0000256" key="1">
    <source>
        <dbReference type="ARBA" id="ARBA00003456"/>
    </source>
</evidence>
<proteinExistence type="inferred from homology"/>
<dbReference type="InterPro" id="IPR035968">
    <property type="entry name" value="ATP_synth_F1_ATPase_gsu"/>
</dbReference>
<dbReference type="AlphaFoldDB" id="Q3B3Z8"/>
<keyword evidence="5" id="KW-0375">Hydrogen ion transport</keyword>
<evidence type="ECO:0000256" key="5">
    <source>
        <dbReference type="ARBA" id="ARBA00022781"/>
    </source>
</evidence>
<accession>Q3B3Z8</accession>
<keyword evidence="9" id="KW-0066">ATP synthesis</keyword>
<name>Q3B3Z8_CHLL3</name>
<evidence type="ECO:0000313" key="11">
    <source>
        <dbReference type="Proteomes" id="UP000002709"/>
    </source>
</evidence>
<evidence type="ECO:0000256" key="9">
    <source>
        <dbReference type="ARBA" id="ARBA00023310"/>
    </source>
</evidence>
<dbReference type="EMBL" id="CP000096">
    <property type="protein sequence ID" value="ABB23933.1"/>
    <property type="molecule type" value="Genomic_DNA"/>
</dbReference>
<keyword evidence="6" id="KW-0406">Ion transport</keyword>
<dbReference type="Gene3D" id="3.40.1380.10">
    <property type="match status" value="1"/>
</dbReference>
<evidence type="ECO:0000256" key="4">
    <source>
        <dbReference type="ARBA" id="ARBA00022448"/>
    </source>
</evidence>
<dbReference type="GO" id="GO:0046933">
    <property type="term" value="F:proton-transporting ATP synthase activity, rotational mechanism"/>
    <property type="evidence" value="ECO:0007669"/>
    <property type="project" value="InterPro"/>
</dbReference>
<dbReference type="PANTHER" id="PTHR11693">
    <property type="entry name" value="ATP SYNTHASE GAMMA CHAIN"/>
    <property type="match status" value="1"/>
</dbReference>
<evidence type="ECO:0000256" key="6">
    <source>
        <dbReference type="ARBA" id="ARBA00023065"/>
    </source>
</evidence>
<organism evidence="10 11">
    <name type="scientific">Chlorobium luteolum (strain DSM 273 / BCRC 81028 / 2530)</name>
    <name type="common">Pelodictyon luteolum</name>
    <dbReference type="NCBI Taxonomy" id="319225"/>
    <lineage>
        <taxon>Bacteria</taxon>
        <taxon>Pseudomonadati</taxon>
        <taxon>Chlorobiota</taxon>
        <taxon>Chlorobiia</taxon>
        <taxon>Chlorobiales</taxon>
        <taxon>Chlorobiaceae</taxon>
        <taxon>Chlorobium/Pelodictyon group</taxon>
        <taxon>Pelodictyon</taxon>
    </lineage>
</organism>
<dbReference type="Proteomes" id="UP000002709">
    <property type="component" value="Chromosome"/>
</dbReference>
<dbReference type="RefSeq" id="WP_011357805.1">
    <property type="nucleotide sequence ID" value="NC_007512.1"/>
</dbReference>
<dbReference type="PRINTS" id="PR00126">
    <property type="entry name" value="ATPASEGAMMA"/>
</dbReference>
<dbReference type="InterPro" id="IPR000131">
    <property type="entry name" value="ATP_synth_F1_gsu"/>
</dbReference>
<dbReference type="PANTHER" id="PTHR11693:SF22">
    <property type="entry name" value="ATP SYNTHASE SUBUNIT GAMMA, MITOCHONDRIAL"/>
    <property type="match status" value="1"/>
</dbReference>
<dbReference type="Gene3D" id="1.10.287.80">
    <property type="entry name" value="ATP synthase, gamma subunit, helix hairpin domain"/>
    <property type="match status" value="1"/>
</dbReference>
<evidence type="ECO:0000256" key="3">
    <source>
        <dbReference type="ARBA" id="ARBA00007681"/>
    </source>
</evidence>